<keyword evidence="1 8" id="KW-0813">Transport</keyword>
<reference evidence="10 11" key="2">
    <citation type="submission" date="2020-04" db="EMBL/GenBank/DDBJ databases">
        <title>Complete genome sequence of Alteromonas pelagimontana 5.12T.</title>
        <authorList>
            <person name="Sinha R.K."/>
            <person name="Krishnan K.P."/>
            <person name="Kurian J.P."/>
        </authorList>
    </citation>
    <scope>NUCLEOTIDE SEQUENCE [LARGE SCALE GENOMIC DNA]</scope>
    <source>
        <strain evidence="10 11">5.12</strain>
    </source>
</reference>
<keyword evidence="10" id="KW-0449">Lipoprotein</keyword>
<dbReference type="InterPro" id="IPR027417">
    <property type="entry name" value="P-loop_NTPase"/>
</dbReference>
<keyword evidence="3 8" id="KW-0997">Cell inner membrane</keyword>
<evidence type="ECO:0000259" key="9">
    <source>
        <dbReference type="PROSITE" id="PS50893"/>
    </source>
</evidence>
<dbReference type="GO" id="GO:0005886">
    <property type="term" value="C:plasma membrane"/>
    <property type="evidence" value="ECO:0007669"/>
    <property type="project" value="UniProtKB-SubCell"/>
</dbReference>
<evidence type="ECO:0000256" key="7">
    <source>
        <dbReference type="ARBA" id="ARBA00023136"/>
    </source>
</evidence>
<dbReference type="FunFam" id="3.40.50.300:FF:000230">
    <property type="entry name" value="Lipoprotein-releasing system ATP-binding protein LolD"/>
    <property type="match status" value="1"/>
</dbReference>
<comment type="subcellular location">
    <subcellularLocation>
        <location evidence="8">Cell inner membrane</location>
        <topology evidence="8">Peripheral membrane protein</topology>
    </subcellularLocation>
</comment>
<dbReference type="PANTHER" id="PTHR24220">
    <property type="entry name" value="IMPORT ATP-BINDING PROTEIN"/>
    <property type="match status" value="1"/>
</dbReference>
<evidence type="ECO:0000256" key="4">
    <source>
        <dbReference type="ARBA" id="ARBA00022741"/>
    </source>
</evidence>
<dbReference type="InterPro" id="IPR011924">
    <property type="entry name" value="LolD_lipo_ATP-bd"/>
</dbReference>
<dbReference type="InterPro" id="IPR017871">
    <property type="entry name" value="ABC_transporter-like_CS"/>
</dbReference>
<comment type="subunit">
    <text evidence="8">The complex is composed of two ATP-binding proteins (LolD) and two transmembrane proteins (LolC and LolE).</text>
</comment>
<evidence type="ECO:0000256" key="1">
    <source>
        <dbReference type="ARBA" id="ARBA00022448"/>
    </source>
</evidence>
<evidence type="ECO:0000256" key="3">
    <source>
        <dbReference type="ARBA" id="ARBA00022519"/>
    </source>
</evidence>
<dbReference type="GO" id="GO:0005524">
    <property type="term" value="F:ATP binding"/>
    <property type="evidence" value="ECO:0007669"/>
    <property type="project" value="UniProtKB-UniRule"/>
</dbReference>
<dbReference type="NCBIfam" id="TIGR02211">
    <property type="entry name" value="LolD_lipo_ex"/>
    <property type="match status" value="1"/>
</dbReference>
<reference evidence="11" key="1">
    <citation type="submission" date="2014-12" db="EMBL/GenBank/DDBJ databases">
        <title>Complete genome sequence of a multi-drug resistant Klebsiella pneumoniae.</title>
        <authorList>
            <person name="Hua X."/>
            <person name="Chen Q."/>
            <person name="Li X."/>
            <person name="Feng Y."/>
            <person name="Ruan Z."/>
            <person name="Yu Y."/>
        </authorList>
    </citation>
    <scope>NUCLEOTIDE SEQUENCE [LARGE SCALE GENOMIC DNA]</scope>
    <source>
        <strain evidence="11">5.12</strain>
    </source>
</reference>
<evidence type="ECO:0000256" key="2">
    <source>
        <dbReference type="ARBA" id="ARBA00022475"/>
    </source>
</evidence>
<evidence type="ECO:0000256" key="6">
    <source>
        <dbReference type="ARBA" id="ARBA00022967"/>
    </source>
</evidence>
<dbReference type="GO" id="GO:0022857">
    <property type="term" value="F:transmembrane transporter activity"/>
    <property type="evidence" value="ECO:0007669"/>
    <property type="project" value="TreeGrafter"/>
</dbReference>
<keyword evidence="7 8" id="KW-0472">Membrane</keyword>
<dbReference type="Gene3D" id="3.40.50.300">
    <property type="entry name" value="P-loop containing nucleotide triphosphate hydrolases"/>
    <property type="match status" value="1"/>
</dbReference>
<dbReference type="OrthoDB" id="9801477at2"/>
<proteinExistence type="inferred from homology"/>
<dbReference type="SMART" id="SM00382">
    <property type="entry name" value="AAA"/>
    <property type="match status" value="1"/>
</dbReference>
<dbReference type="EC" id="7.6.2.-" evidence="8"/>
<organism evidence="10 11">
    <name type="scientific">Alteromonas pelagimontana</name>
    <dbReference type="NCBI Taxonomy" id="1858656"/>
    <lineage>
        <taxon>Bacteria</taxon>
        <taxon>Pseudomonadati</taxon>
        <taxon>Pseudomonadota</taxon>
        <taxon>Gammaproteobacteria</taxon>
        <taxon>Alteromonadales</taxon>
        <taxon>Alteromonadaceae</taxon>
        <taxon>Alteromonas/Salinimonas group</taxon>
        <taxon>Alteromonas</taxon>
    </lineage>
</organism>
<dbReference type="GO" id="GO:0044874">
    <property type="term" value="P:lipoprotein localization to outer membrane"/>
    <property type="evidence" value="ECO:0007669"/>
    <property type="project" value="TreeGrafter"/>
</dbReference>
<dbReference type="SUPFAM" id="SSF52540">
    <property type="entry name" value="P-loop containing nucleoside triphosphate hydrolases"/>
    <property type="match status" value="1"/>
</dbReference>
<comment type="similarity">
    <text evidence="8">Belongs to the ABC transporter superfamily. Lipoprotein translocase (TC 3.A.1.125) family.</text>
</comment>
<keyword evidence="5 8" id="KW-0067">ATP-binding</keyword>
<dbReference type="InterPro" id="IPR003439">
    <property type="entry name" value="ABC_transporter-like_ATP-bd"/>
</dbReference>
<dbReference type="EMBL" id="CP052766">
    <property type="protein sequence ID" value="QJR79467.1"/>
    <property type="molecule type" value="Genomic_DNA"/>
</dbReference>
<accession>A0A6M4M8J9</accession>
<evidence type="ECO:0000313" key="10">
    <source>
        <dbReference type="EMBL" id="QJR79467.1"/>
    </source>
</evidence>
<evidence type="ECO:0000256" key="8">
    <source>
        <dbReference type="RuleBase" id="RU367068"/>
    </source>
</evidence>
<gene>
    <name evidence="8 10" type="primary">lolD</name>
    <name evidence="10" type="ORF">CA267_000960</name>
</gene>
<keyword evidence="11" id="KW-1185">Reference proteome</keyword>
<sequence length="232" mass="24918">MEDVLVCRDVSKTYHDGETDTVVLNNVSFTVNASEHIAILGSSGSGKSTLLHILGGLDNPTGGEVLFKGQSIFTLKATELAAVRNQHIGFIYQFHHLLAEFTALENVAMPLLIGGQKPALATSQAKDILEKVGLSHRMTHKPAALSGGERQRVAIARALVTKPSLVLADEPTGNLDHRTGVQVYALLKSLSEELGTSFIVVTHDNDLAAQMNRTLTIQDGVLTPDLPKEAHQ</sequence>
<dbReference type="InterPro" id="IPR017911">
    <property type="entry name" value="MacB-like_ATP-bd"/>
</dbReference>
<comment type="function">
    <text evidence="8">Part of the ABC transporter complex LolCDE involved in the translocation of mature outer membrane-directed lipoproteins, from the inner membrane to the periplasmic chaperone, LolA. Responsible for the formation of the LolA-lipoprotein complex in an ATP-dependent manner.</text>
</comment>
<dbReference type="CDD" id="cd03255">
    <property type="entry name" value="ABC_MJ0796_LolCDE_FtsE"/>
    <property type="match status" value="1"/>
</dbReference>
<dbReference type="InterPro" id="IPR015854">
    <property type="entry name" value="ABC_transpr_LolD-like"/>
</dbReference>
<dbReference type="Proteomes" id="UP000219285">
    <property type="component" value="Chromosome"/>
</dbReference>
<keyword evidence="4 8" id="KW-0547">Nucleotide-binding</keyword>
<dbReference type="KEGG" id="apel:CA267_000960"/>
<dbReference type="GO" id="GO:0016887">
    <property type="term" value="F:ATP hydrolysis activity"/>
    <property type="evidence" value="ECO:0007669"/>
    <property type="project" value="InterPro"/>
</dbReference>
<dbReference type="PANTHER" id="PTHR24220:SF689">
    <property type="entry name" value="LIPOPROTEIN-RELEASING SYSTEM ATP-BINDING PROTEIN LOLD"/>
    <property type="match status" value="1"/>
</dbReference>
<dbReference type="RefSeq" id="WP_075609204.1">
    <property type="nucleotide sequence ID" value="NZ_CP052766.1"/>
</dbReference>
<protein>
    <recommendedName>
        <fullName evidence="8">Lipoprotein-releasing system ATP-binding protein LolD</fullName>
        <ecNumber evidence="8">7.6.2.-</ecNumber>
    </recommendedName>
</protein>
<evidence type="ECO:0000256" key="5">
    <source>
        <dbReference type="ARBA" id="ARBA00022840"/>
    </source>
</evidence>
<evidence type="ECO:0000313" key="11">
    <source>
        <dbReference type="Proteomes" id="UP000219285"/>
    </source>
</evidence>
<dbReference type="Pfam" id="PF00005">
    <property type="entry name" value="ABC_tran"/>
    <property type="match status" value="1"/>
</dbReference>
<dbReference type="PROSITE" id="PS50893">
    <property type="entry name" value="ABC_TRANSPORTER_2"/>
    <property type="match status" value="1"/>
</dbReference>
<name>A0A6M4M8J9_9ALTE</name>
<keyword evidence="6 8" id="KW-1278">Translocase</keyword>
<feature type="domain" description="ABC transporter" evidence="9">
    <location>
        <begin position="5"/>
        <end position="232"/>
    </location>
</feature>
<dbReference type="AlphaFoldDB" id="A0A6M4M8J9"/>
<dbReference type="PROSITE" id="PS00211">
    <property type="entry name" value="ABC_TRANSPORTER_1"/>
    <property type="match status" value="1"/>
</dbReference>
<keyword evidence="2 8" id="KW-1003">Cell membrane</keyword>
<dbReference type="GO" id="GO:0089705">
    <property type="term" value="P:protein localization to outer membrane"/>
    <property type="evidence" value="ECO:0007669"/>
    <property type="project" value="TreeGrafter"/>
</dbReference>
<dbReference type="InterPro" id="IPR003593">
    <property type="entry name" value="AAA+_ATPase"/>
</dbReference>